<dbReference type="Proteomes" id="UP000248333">
    <property type="component" value="Unassembled WGS sequence"/>
</dbReference>
<protein>
    <submittedName>
        <fullName evidence="2">Uncharacterized protein</fullName>
    </submittedName>
</protein>
<keyword evidence="3" id="KW-1185">Reference proteome</keyword>
<dbReference type="AlphaFoldDB" id="A0A318P5G3"/>
<name>A0A318P5G3_9ACTN</name>
<evidence type="ECO:0000313" key="2">
    <source>
        <dbReference type="EMBL" id="PYC72563.1"/>
    </source>
</evidence>
<proteinExistence type="predicted"/>
<dbReference type="OrthoDB" id="4069900at2"/>
<accession>A0A318P5G3</accession>
<gene>
    <name evidence="2" type="ORF">C7C45_09020</name>
</gene>
<organism evidence="2 3">
    <name type="scientific">Micromonospora arborensis</name>
    <dbReference type="NCBI Taxonomy" id="2116518"/>
    <lineage>
        <taxon>Bacteria</taxon>
        <taxon>Bacillati</taxon>
        <taxon>Actinomycetota</taxon>
        <taxon>Actinomycetes</taxon>
        <taxon>Micromonosporales</taxon>
        <taxon>Micromonosporaceae</taxon>
        <taxon>Micromonospora</taxon>
    </lineage>
</organism>
<dbReference type="EMBL" id="PYBV01000011">
    <property type="protein sequence ID" value="PYC72563.1"/>
    <property type="molecule type" value="Genomic_DNA"/>
</dbReference>
<comment type="caution">
    <text evidence="2">The sequence shown here is derived from an EMBL/GenBank/DDBJ whole genome shotgun (WGS) entry which is preliminary data.</text>
</comment>
<sequence length="208" mass="23962">MGGKKRDAPTRQVKAKGARIVSAFLDNDEVFRTAKTTGAKVNEPAVLRLKYRPDFDKKDFDRKARDLVRLGQEGKLSKAKSDRDSNSVYDRNNKTMRDRSSVYRERMIRRLTKNEKLTKDHGTRETNKYLANKSLVDRLYYPKRKQPTAVGQGVDADHIQELQLDGEDAYDNLRLMDAWTNRQIGSDISVALRNVPEGHPIIVKWIDE</sequence>
<evidence type="ECO:0000313" key="3">
    <source>
        <dbReference type="Proteomes" id="UP000248333"/>
    </source>
</evidence>
<feature type="region of interest" description="Disordered" evidence="1">
    <location>
        <begin position="75"/>
        <end position="94"/>
    </location>
</feature>
<dbReference type="RefSeq" id="WP_110563151.1">
    <property type="nucleotide sequence ID" value="NZ_PYBV01000011.1"/>
</dbReference>
<reference evidence="2 3" key="1">
    <citation type="submission" date="2018-03" db="EMBL/GenBank/DDBJ databases">
        <title>Bioinformatic expansion and discovery of thiopeptide antibiotics.</title>
        <authorList>
            <person name="Schwalen C.J."/>
            <person name="Hudson G.A."/>
            <person name="Mitchell D.A."/>
        </authorList>
    </citation>
    <scope>NUCLEOTIDE SEQUENCE [LARGE SCALE GENOMIC DNA]</scope>
    <source>
        <strain evidence="2 3">NRRL 8041</strain>
    </source>
</reference>
<evidence type="ECO:0000256" key="1">
    <source>
        <dbReference type="SAM" id="MobiDB-lite"/>
    </source>
</evidence>